<organism evidence="2 3">
    <name type="scientific">Oryzias javanicus</name>
    <name type="common">Javanese ricefish</name>
    <name type="synonym">Aplocheilus javanicus</name>
    <dbReference type="NCBI Taxonomy" id="123683"/>
    <lineage>
        <taxon>Eukaryota</taxon>
        <taxon>Metazoa</taxon>
        <taxon>Chordata</taxon>
        <taxon>Craniata</taxon>
        <taxon>Vertebrata</taxon>
        <taxon>Euteleostomi</taxon>
        <taxon>Actinopterygii</taxon>
        <taxon>Neopterygii</taxon>
        <taxon>Teleostei</taxon>
        <taxon>Neoteleostei</taxon>
        <taxon>Acanthomorphata</taxon>
        <taxon>Ovalentaria</taxon>
        <taxon>Atherinomorphae</taxon>
        <taxon>Beloniformes</taxon>
        <taxon>Adrianichthyidae</taxon>
        <taxon>Oryziinae</taxon>
        <taxon>Oryzias</taxon>
    </lineage>
</organism>
<protein>
    <submittedName>
        <fullName evidence="2">Uncharacterized protein</fullName>
    </submittedName>
</protein>
<reference evidence="2 3" key="2">
    <citation type="submission" date="2019-01" db="EMBL/GenBank/DDBJ databases">
        <title>A chromosome length genome reference of the Java medaka (oryzias javanicus).</title>
        <authorList>
            <person name="Herpin A."/>
            <person name="Takehana Y."/>
            <person name="Naruse K."/>
            <person name="Ansai S."/>
            <person name="Kawaguchi M."/>
        </authorList>
    </citation>
    <scope>NUCLEOTIDE SEQUENCE [LARGE SCALE GENOMIC DNA]</scope>
    <source>
        <strain evidence="2">RS831</strain>
        <tissue evidence="2">Whole body</tissue>
    </source>
</reference>
<evidence type="ECO:0000313" key="3">
    <source>
        <dbReference type="Proteomes" id="UP000283210"/>
    </source>
</evidence>
<dbReference type="AlphaFoldDB" id="A0A3S2PEG9"/>
<proteinExistence type="predicted"/>
<dbReference type="OrthoDB" id="429520at2759"/>
<reference evidence="2 3" key="1">
    <citation type="submission" date="2018-11" db="EMBL/GenBank/DDBJ databases">
        <authorList>
            <person name="Lopez-Roques C."/>
            <person name="Donnadieu C."/>
            <person name="Bouchez O."/>
            <person name="Klopp C."/>
            <person name="Cabau C."/>
            <person name="Zahm M."/>
        </authorList>
    </citation>
    <scope>NUCLEOTIDE SEQUENCE [LARGE SCALE GENOMIC DNA]</scope>
    <source>
        <strain evidence="2">RS831</strain>
        <tissue evidence="2">Whole body</tissue>
    </source>
</reference>
<keyword evidence="3" id="KW-1185">Reference proteome</keyword>
<accession>A0A3S2PEG9</accession>
<gene>
    <name evidence="2" type="ORF">OJAV_G00032190</name>
</gene>
<feature type="region of interest" description="Disordered" evidence="1">
    <location>
        <begin position="1"/>
        <end position="27"/>
    </location>
</feature>
<evidence type="ECO:0000256" key="1">
    <source>
        <dbReference type="SAM" id="MobiDB-lite"/>
    </source>
</evidence>
<evidence type="ECO:0000313" key="2">
    <source>
        <dbReference type="EMBL" id="RVE73538.1"/>
    </source>
</evidence>
<sequence>MRESTSAWSGPSWFSPPSSSSTNLFSSYSSTSTRLKRAETVFFDMSAAVRGSTATSRAPGFFCLDAAVTDRKAGSSPTSSTQLPLRSIDFRFCRYRHQAAKEPN</sequence>
<name>A0A3S2PEG9_ORYJA</name>
<dbReference type="EMBL" id="CM012440">
    <property type="protein sequence ID" value="RVE73538.1"/>
    <property type="molecule type" value="Genomic_DNA"/>
</dbReference>
<dbReference type="Proteomes" id="UP000283210">
    <property type="component" value="Chromosome 4"/>
</dbReference>